<dbReference type="PANTHER" id="PTHR30346:SF27">
    <property type="entry name" value="HTH-TYPE TRANSCRIPTIONAL REGULATOR XAPR"/>
    <property type="match status" value="1"/>
</dbReference>
<dbReference type="GO" id="GO:0003677">
    <property type="term" value="F:DNA binding"/>
    <property type="evidence" value="ECO:0007669"/>
    <property type="project" value="UniProtKB-KW"/>
</dbReference>
<dbReference type="AlphaFoldDB" id="A0A1X7AGC9"/>
<name>A0A1X7AGC9_9GAMM</name>
<evidence type="ECO:0000259" key="5">
    <source>
        <dbReference type="PROSITE" id="PS50931"/>
    </source>
</evidence>
<dbReference type="InterPro" id="IPR005119">
    <property type="entry name" value="LysR_subst-bd"/>
</dbReference>
<dbReference type="GO" id="GO:0003700">
    <property type="term" value="F:DNA-binding transcription factor activity"/>
    <property type="evidence" value="ECO:0007669"/>
    <property type="project" value="InterPro"/>
</dbReference>
<dbReference type="Gene3D" id="3.40.190.10">
    <property type="entry name" value="Periplasmic binding protein-like II"/>
    <property type="match status" value="2"/>
</dbReference>
<gene>
    <name evidence="6" type="primary">cynR_1</name>
    <name evidence="6" type="ORF">EHSB41UT_00941</name>
</gene>
<keyword evidence="2" id="KW-0805">Transcription regulation</keyword>
<evidence type="ECO:0000256" key="1">
    <source>
        <dbReference type="ARBA" id="ARBA00009437"/>
    </source>
</evidence>
<sequence length="302" mass="34374">MNNLILSGRITIRMLKYFLAVADNQHFGKAAEQLNVSKPPLSTKIRELEEVLGTTLFLRDSRNVQLTATGKLLKEECDRIFALMDSSINTIIKAERSQKNIINIGLVSSAFWTNFLTDIYDFQKSYPSYEFNFIEMSPMEQKENLLNNTIDIGIARHADCWNIHPLSYSSITSESMMAALPDNHRLKSRKRLSLVELKDEKMVVMSRSQSSQTQLVIESCQAAGFHPMIHHEVKEPHTMLAFVTAGRAIAIVPASFKYHKWKHVRFIPINEQIPAGLVALYNKSGSSPVTEHFLDFITSRQE</sequence>
<evidence type="ECO:0000256" key="3">
    <source>
        <dbReference type="ARBA" id="ARBA00023125"/>
    </source>
</evidence>
<dbReference type="PANTHER" id="PTHR30346">
    <property type="entry name" value="TRANSCRIPTIONAL DUAL REGULATOR HCAR-RELATED"/>
    <property type="match status" value="1"/>
</dbReference>
<dbReference type="GO" id="GO:0032993">
    <property type="term" value="C:protein-DNA complex"/>
    <property type="evidence" value="ECO:0007669"/>
    <property type="project" value="TreeGrafter"/>
</dbReference>
<keyword evidence="3" id="KW-0238">DNA-binding</keyword>
<dbReference type="SUPFAM" id="SSF53850">
    <property type="entry name" value="Periplasmic binding protein-like II"/>
    <property type="match status" value="1"/>
</dbReference>
<comment type="similarity">
    <text evidence="1">Belongs to the LysR transcriptional regulatory family.</text>
</comment>
<dbReference type="EMBL" id="FWPT01000002">
    <property type="protein sequence ID" value="SMA38905.1"/>
    <property type="molecule type" value="Genomic_DNA"/>
</dbReference>
<organism evidence="6 7">
    <name type="scientific">Parendozoicomonas haliclonae</name>
    <dbReference type="NCBI Taxonomy" id="1960125"/>
    <lineage>
        <taxon>Bacteria</taxon>
        <taxon>Pseudomonadati</taxon>
        <taxon>Pseudomonadota</taxon>
        <taxon>Gammaproteobacteria</taxon>
        <taxon>Oceanospirillales</taxon>
        <taxon>Endozoicomonadaceae</taxon>
        <taxon>Parendozoicomonas</taxon>
    </lineage>
</organism>
<dbReference type="OrthoDB" id="8850588at2"/>
<keyword evidence="7" id="KW-1185">Reference proteome</keyword>
<evidence type="ECO:0000256" key="4">
    <source>
        <dbReference type="ARBA" id="ARBA00023163"/>
    </source>
</evidence>
<dbReference type="PROSITE" id="PS50931">
    <property type="entry name" value="HTH_LYSR"/>
    <property type="match status" value="1"/>
</dbReference>
<keyword evidence="4" id="KW-0804">Transcription</keyword>
<dbReference type="Pfam" id="PF00126">
    <property type="entry name" value="HTH_1"/>
    <property type="match status" value="1"/>
</dbReference>
<dbReference type="Pfam" id="PF03466">
    <property type="entry name" value="LysR_substrate"/>
    <property type="match status" value="1"/>
</dbReference>
<accession>A0A1X7AGC9</accession>
<dbReference type="Gene3D" id="1.10.10.10">
    <property type="entry name" value="Winged helix-like DNA-binding domain superfamily/Winged helix DNA-binding domain"/>
    <property type="match status" value="1"/>
</dbReference>
<dbReference type="InterPro" id="IPR036388">
    <property type="entry name" value="WH-like_DNA-bd_sf"/>
</dbReference>
<dbReference type="Proteomes" id="UP000196573">
    <property type="component" value="Unassembled WGS sequence"/>
</dbReference>
<dbReference type="InterPro" id="IPR036390">
    <property type="entry name" value="WH_DNA-bd_sf"/>
</dbReference>
<evidence type="ECO:0000313" key="6">
    <source>
        <dbReference type="EMBL" id="SMA38905.1"/>
    </source>
</evidence>
<feature type="domain" description="HTH lysR-type" evidence="5">
    <location>
        <begin position="10"/>
        <end position="67"/>
    </location>
</feature>
<dbReference type="RefSeq" id="WP_087107408.1">
    <property type="nucleotide sequence ID" value="NZ_CBCSCN010000001.1"/>
</dbReference>
<dbReference type="InterPro" id="IPR000847">
    <property type="entry name" value="LysR_HTH_N"/>
</dbReference>
<evidence type="ECO:0000256" key="2">
    <source>
        <dbReference type="ARBA" id="ARBA00023015"/>
    </source>
</evidence>
<dbReference type="FunFam" id="1.10.10.10:FF:000001">
    <property type="entry name" value="LysR family transcriptional regulator"/>
    <property type="match status" value="1"/>
</dbReference>
<evidence type="ECO:0000313" key="7">
    <source>
        <dbReference type="Proteomes" id="UP000196573"/>
    </source>
</evidence>
<proteinExistence type="inferred from homology"/>
<dbReference type="NCBIfam" id="NF007439">
    <property type="entry name" value="PRK09986.1"/>
    <property type="match status" value="1"/>
</dbReference>
<dbReference type="PRINTS" id="PR00039">
    <property type="entry name" value="HTHLYSR"/>
</dbReference>
<dbReference type="SUPFAM" id="SSF46785">
    <property type="entry name" value="Winged helix' DNA-binding domain"/>
    <property type="match status" value="1"/>
</dbReference>
<protein>
    <submittedName>
        <fullName evidence="6">HTH-type transcriptional regulator CynR</fullName>
    </submittedName>
</protein>
<reference evidence="6 7" key="1">
    <citation type="submission" date="2017-03" db="EMBL/GenBank/DDBJ databases">
        <authorList>
            <person name="Afonso C.L."/>
            <person name="Miller P.J."/>
            <person name="Scott M.A."/>
            <person name="Spackman E."/>
            <person name="Goraichik I."/>
            <person name="Dimitrov K.M."/>
            <person name="Suarez D.L."/>
            <person name="Swayne D.E."/>
        </authorList>
    </citation>
    <scope>NUCLEOTIDE SEQUENCE [LARGE SCALE GENOMIC DNA]</scope>
    <source>
        <strain evidence="6">SB41UT1</strain>
    </source>
</reference>